<gene>
    <name evidence="7" type="primary">nagZ</name>
    <name evidence="7" type="ORF">H7849_08615</name>
</gene>
<dbReference type="Gene3D" id="3.20.20.300">
    <property type="entry name" value="Glycoside hydrolase, family 3, N-terminal domain"/>
    <property type="match status" value="1"/>
</dbReference>
<dbReference type="PANTHER" id="PTHR30480">
    <property type="entry name" value="BETA-HEXOSAMINIDASE-RELATED"/>
    <property type="match status" value="1"/>
</dbReference>
<dbReference type="InterPro" id="IPR036962">
    <property type="entry name" value="Glyco_hydro_3_N_sf"/>
</dbReference>
<evidence type="ECO:0000313" key="7">
    <source>
        <dbReference type="EMBL" id="QNI33953.1"/>
    </source>
</evidence>
<evidence type="ECO:0000256" key="1">
    <source>
        <dbReference type="ARBA" id="ARBA00001231"/>
    </source>
</evidence>
<reference evidence="7 8" key="1">
    <citation type="submission" date="2020-08" db="EMBL/GenBank/DDBJ databases">
        <title>Edaphobacter telluris sp. nov. and Acidobacterium dinghuensis sp. nov., two acidobacteria isolated from forest soil.</title>
        <authorList>
            <person name="Fu J."/>
            <person name="Qiu L."/>
        </authorList>
    </citation>
    <scope>NUCLEOTIDE SEQUENCE [LARGE SCALE GENOMIC DNA]</scope>
    <source>
        <strain evidence="7">4Y35</strain>
    </source>
</reference>
<dbReference type="RefSeq" id="WP_186745723.1">
    <property type="nucleotide sequence ID" value="NZ_CP060394.1"/>
</dbReference>
<keyword evidence="5 7" id="KW-0326">Glycosidase</keyword>
<dbReference type="Pfam" id="PF00933">
    <property type="entry name" value="Glyco_hydro_3"/>
    <property type="match status" value="1"/>
</dbReference>
<dbReference type="EMBL" id="CP060394">
    <property type="protein sequence ID" value="QNI33953.1"/>
    <property type="molecule type" value="Genomic_DNA"/>
</dbReference>
<dbReference type="PANTHER" id="PTHR30480:SF13">
    <property type="entry name" value="BETA-HEXOSAMINIDASE"/>
    <property type="match status" value="1"/>
</dbReference>
<evidence type="ECO:0000313" key="8">
    <source>
        <dbReference type="Proteomes" id="UP000515312"/>
    </source>
</evidence>
<organism evidence="7 8">
    <name type="scientific">Alloacidobacterium dinghuense</name>
    <dbReference type="NCBI Taxonomy" id="2763107"/>
    <lineage>
        <taxon>Bacteria</taxon>
        <taxon>Pseudomonadati</taxon>
        <taxon>Acidobacteriota</taxon>
        <taxon>Terriglobia</taxon>
        <taxon>Terriglobales</taxon>
        <taxon>Acidobacteriaceae</taxon>
        <taxon>Alloacidobacterium</taxon>
    </lineage>
</organism>
<comment type="similarity">
    <text evidence="2">Belongs to the glycosyl hydrolase 3 family.</text>
</comment>
<dbReference type="EC" id="3.2.1.52" evidence="3"/>
<dbReference type="InterPro" id="IPR050226">
    <property type="entry name" value="NagZ_Beta-hexosaminidase"/>
</dbReference>
<name>A0A7G8BN33_9BACT</name>
<dbReference type="SUPFAM" id="SSF51445">
    <property type="entry name" value="(Trans)glycosidases"/>
    <property type="match status" value="1"/>
</dbReference>
<dbReference type="KEGG" id="adin:H7849_08615"/>
<dbReference type="Proteomes" id="UP000515312">
    <property type="component" value="Chromosome"/>
</dbReference>
<evidence type="ECO:0000256" key="2">
    <source>
        <dbReference type="ARBA" id="ARBA00005336"/>
    </source>
</evidence>
<evidence type="ECO:0000256" key="3">
    <source>
        <dbReference type="ARBA" id="ARBA00012663"/>
    </source>
</evidence>
<dbReference type="GO" id="GO:0009254">
    <property type="term" value="P:peptidoglycan turnover"/>
    <property type="evidence" value="ECO:0007669"/>
    <property type="project" value="TreeGrafter"/>
</dbReference>
<evidence type="ECO:0000256" key="4">
    <source>
        <dbReference type="ARBA" id="ARBA00022801"/>
    </source>
</evidence>
<dbReference type="GO" id="GO:0004563">
    <property type="term" value="F:beta-N-acetylhexosaminidase activity"/>
    <property type="evidence" value="ECO:0007669"/>
    <property type="project" value="UniProtKB-EC"/>
</dbReference>
<dbReference type="AlphaFoldDB" id="A0A7G8BN33"/>
<protein>
    <recommendedName>
        <fullName evidence="3">beta-N-acetylhexosaminidase</fullName>
        <ecNumber evidence="3">3.2.1.52</ecNumber>
    </recommendedName>
</protein>
<dbReference type="GO" id="GO:0005975">
    <property type="term" value="P:carbohydrate metabolic process"/>
    <property type="evidence" value="ECO:0007669"/>
    <property type="project" value="InterPro"/>
</dbReference>
<dbReference type="NCBIfam" id="NF003740">
    <property type="entry name" value="PRK05337.1"/>
    <property type="match status" value="1"/>
</dbReference>
<keyword evidence="4 7" id="KW-0378">Hydrolase</keyword>
<dbReference type="InterPro" id="IPR017853">
    <property type="entry name" value="GH"/>
</dbReference>
<accession>A0A7G8BN33</accession>
<evidence type="ECO:0000259" key="6">
    <source>
        <dbReference type="Pfam" id="PF00933"/>
    </source>
</evidence>
<feature type="domain" description="Glycoside hydrolase family 3 N-terminal" evidence="6">
    <location>
        <begin position="4"/>
        <end position="322"/>
    </location>
</feature>
<dbReference type="InterPro" id="IPR001764">
    <property type="entry name" value="Glyco_hydro_3_N"/>
</dbReference>
<evidence type="ECO:0000256" key="5">
    <source>
        <dbReference type="ARBA" id="ARBA00023295"/>
    </source>
</evidence>
<sequence length="353" mass="38784">MSTTLRRMVGQLTIVGLEGPELTSSERTWLKLIRPSGIILFRRNIDDAEQTVRLLREAAQITGAPNLRCVDLEGGLVDRLRDLIAPMPSPAEVYATRKPALFKKHGRLIAQEVRSLGFNTVFAPVLDLALPASASVMRTRTVSADPAEVIAYGAAFLDGLAAEGILGSGKHFPGLGGGNLDSHHAMPVIQRSWKEMWAADIAPFYALSRRLPMIMVAHAAYPNASKSMLPASISPFWISDVLRKRLLYRGLIVSDDMEMGGILTQRSMEEAAVEAIAAGTDVIEICRNQALVFQAYEALLSEAERSPSFRRRVQQAAGRVLRSKNKLLAGSVSRPPSPRKLEQLRRQVQELLQ</sequence>
<comment type="catalytic activity">
    <reaction evidence="1">
        <text>Hydrolysis of terminal non-reducing N-acetyl-D-hexosamine residues in N-acetyl-beta-D-hexosaminides.</text>
        <dbReference type="EC" id="3.2.1.52"/>
    </reaction>
</comment>
<keyword evidence="8" id="KW-1185">Reference proteome</keyword>
<proteinExistence type="inferred from homology"/>